<name>A0ABY8W638_9ACTN</name>
<feature type="transmembrane region" description="Helical" evidence="11">
    <location>
        <begin position="20"/>
        <end position="43"/>
    </location>
</feature>
<sequence length="298" mass="32493">MRWRYLLAETVIVLRRNVLMTLAALVTVTVALTLLAGSLLLYLEVGSMQRAHHHVDVTVQLRPDVREGQRATIAAALRSSPSVVAIRFESGREALKRFQDQWGSAHDALEEARRQLTDSFQVQLADSGQYDTLVARLGSQPGIQRVIDQRHDVDSASAHLSSIRTGAVVVSLLMTLAAAVLVGNMSRVAAHVRRSEFSVMRLVGASNWYIQAPFVLGSALIGISASLLGLAALKIGKSLFVDVYSQEFLLLFTPLPKNTVLLMVPLMAAIGATMTGAMALIASRSLLRSQRREPWAMV</sequence>
<dbReference type="Proteomes" id="UP001240150">
    <property type="component" value="Chromosome"/>
</dbReference>
<dbReference type="PIRSF" id="PIRSF003097">
    <property type="entry name" value="FtsX"/>
    <property type="match status" value="1"/>
</dbReference>
<feature type="domain" description="ABC3 transporter permease C-terminal" evidence="12">
    <location>
        <begin position="169"/>
        <end position="281"/>
    </location>
</feature>
<evidence type="ECO:0000259" key="12">
    <source>
        <dbReference type="Pfam" id="PF02687"/>
    </source>
</evidence>
<dbReference type="Pfam" id="PF18075">
    <property type="entry name" value="FtsX_ECD"/>
    <property type="match status" value="1"/>
</dbReference>
<evidence type="ECO:0000256" key="7">
    <source>
        <dbReference type="ARBA" id="ARBA00022989"/>
    </source>
</evidence>
<evidence type="ECO:0000313" key="15">
    <source>
        <dbReference type="Proteomes" id="UP001240150"/>
    </source>
</evidence>
<evidence type="ECO:0000256" key="6">
    <source>
        <dbReference type="ARBA" id="ARBA00022692"/>
    </source>
</evidence>
<feature type="transmembrane region" description="Helical" evidence="11">
    <location>
        <begin position="167"/>
        <end position="188"/>
    </location>
</feature>
<keyword evidence="6 11" id="KW-0812">Transmembrane</keyword>
<organism evidence="14 15">
    <name type="scientific">Actinoplanes oblitus</name>
    <dbReference type="NCBI Taxonomy" id="3040509"/>
    <lineage>
        <taxon>Bacteria</taxon>
        <taxon>Bacillati</taxon>
        <taxon>Actinomycetota</taxon>
        <taxon>Actinomycetes</taxon>
        <taxon>Micromonosporales</taxon>
        <taxon>Micromonosporaceae</taxon>
        <taxon>Actinoplanes</taxon>
    </lineage>
</organism>
<evidence type="ECO:0000256" key="10">
    <source>
        <dbReference type="PIRNR" id="PIRNR003097"/>
    </source>
</evidence>
<keyword evidence="7 11" id="KW-1133">Transmembrane helix</keyword>
<evidence type="ECO:0000313" key="14">
    <source>
        <dbReference type="EMBL" id="WIM92807.1"/>
    </source>
</evidence>
<evidence type="ECO:0000256" key="1">
    <source>
        <dbReference type="ARBA" id="ARBA00004651"/>
    </source>
</evidence>
<evidence type="ECO:0000256" key="4">
    <source>
        <dbReference type="ARBA" id="ARBA00022475"/>
    </source>
</evidence>
<keyword evidence="15" id="KW-1185">Reference proteome</keyword>
<dbReference type="Pfam" id="PF02687">
    <property type="entry name" value="FtsX"/>
    <property type="match status" value="1"/>
</dbReference>
<dbReference type="RefSeq" id="WP_284914014.1">
    <property type="nucleotide sequence ID" value="NZ_CP126980.1"/>
</dbReference>
<feature type="domain" description="FtsX extracellular" evidence="13">
    <location>
        <begin position="55"/>
        <end position="146"/>
    </location>
</feature>
<dbReference type="InterPro" id="IPR040690">
    <property type="entry name" value="FtsX_ECD"/>
</dbReference>
<dbReference type="Gene3D" id="3.30.70.3040">
    <property type="match status" value="1"/>
</dbReference>
<reference evidence="14 15" key="1">
    <citation type="submission" date="2023-06" db="EMBL/GenBank/DDBJ databases">
        <authorList>
            <person name="Yushchuk O."/>
            <person name="Binda E."/>
            <person name="Ruckert-Reed C."/>
            <person name="Fedorenko V."/>
            <person name="Kalinowski J."/>
            <person name="Marinelli F."/>
        </authorList>
    </citation>
    <scope>NUCLEOTIDE SEQUENCE [LARGE SCALE GENOMIC DNA]</scope>
    <source>
        <strain evidence="14 15">NRRL 3884</strain>
    </source>
</reference>
<dbReference type="PANTHER" id="PTHR47755">
    <property type="entry name" value="CELL DIVISION PROTEIN FTSX"/>
    <property type="match status" value="1"/>
</dbReference>
<keyword evidence="8 10" id="KW-0472">Membrane</keyword>
<keyword evidence="5 10" id="KW-0132">Cell division</keyword>
<evidence type="ECO:0000256" key="11">
    <source>
        <dbReference type="SAM" id="Phobius"/>
    </source>
</evidence>
<comment type="subcellular location">
    <subcellularLocation>
        <location evidence="1">Cell membrane</location>
        <topology evidence="1">Multi-pass membrane protein</topology>
    </subcellularLocation>
</comment>
<evidence type="ECO:0000256" key="9">
    <source>
        <dbReference type="ARBA" id="ARBA00023306"/>
    </source>
</evidence>
<keyword evidence="4 10" id="KW-1003">Cell membrane</keyword>
<dbReference type="EMBL" id="CP126980">
    <property type="protein sequence ID" value="WIM92807.1"/>
    <property type="molecule type" value="Genomic_DNA"/>
</dbReference>
<feature type="transmembrane region" description="Helical" evidence="11">
    <location>
        <begin position="261"/>
        <end position="282"/>
    </location>
</feature>
<dbReference type="PANTHER" id="PTHR47755:SF1">
    <property type="entry name" value="CELL DIVISION PROTEIN FTSX"/>
    <property type="match status" value="1"/>
</dbReference>
<protein>
    <recommendedName>
        <fullName evidence="3 10">Cell division protein FtsX</fullName>
    </recommendedName>
</protein>
<proteinExistence type="inferred from homology"/>
<evidence type="ECO:0000256" key="2">
    <source>
        <dbReference type="ARBA" id="ARBA00007379"/>
    </source>
</evidence>
<evidence type="ECO:0000256" key="8">
    <source>
        <dbReference type="ARBA" id="ARBA00023136"/>
    </source>
</evidence>
<keyword evidence="9 10" id="KW-0131">Cell cycle</keyword>
<evidence type="ECO:0000256" key="5">
    <source>
        <dbReference type="ARBA" id="ARBA00022618"/>
    </source>
</evidence>
<dbReference type="InterPro" id="IPR004513">
    <property type="entry name" value="FtsX"/>
</dbReference>
<gene>
    <name evidence="14" type="ORF">ACTOB_004765</name>
</gene>
<evidence type="ECO:0000259" key="13">
    <source>
        <dbReference type="Pfam" id="PF18075"/>
    </source>
</evidence>
<dbReference type="InterPro" id="IPR003838">
    <property type="entry name" value="ABC3_permease_C"/>
</dbReference>
<accession>A0ABY8W638</accession>
<comment type="similarity">
    <text evidence="2 10">Belongs to the ABC-4 integral membrane protein family. FtsX subfamily.</text>
</comment>
<evidence type="ECO:0000256" key="3">
    <source>
        <dbReference type="ARBA" id="ARBA00021907"/>
    </source>
</evidence>
<feature type="transmembrane region" description="Helical" evidence="11">
    <location>
        <begin position="208"/>
        <end position="232"/>
    </location>
</feature>